<reference evidence="1" key="1">
    <citation type="submission" date="2020-03" db="EMBL/GenBank/DDBJ databases">
        <title>The deep terrestrial virosphere.</title>
        <authorList>
            <person name="Holmfeldt K."/>
            <person name="Nilsson E."/>
            <person name="Simone D."/>
            <person name="Lopez-Fernandez M."/>
            <person name="Wu X."/>
            <person name="de Brujin I."/>
            <person name="Lundin D."/>
            <person name="Andersson A."/>
            <person name="Bertilsson S."/>
            <person name="Dopson M."/>
        </authorList>
    </citation>
    <scope>NUCLEOTIDE SEQUENCE</scope>
    <source>
        <strain evidence="1">MM415B01944</strain>
    </source>
</reference>
<accession>A0A6M3IF17</accession>
<organism evidence="1">
    <name type="scientific">viral metagenome</name>
    <dbReference type="NCBI Taxonomy" id="1070528"/>
    <lineage>
        <taxon>unclassified sequences</taxon>
        <taxon>metagenomes</taxon>
        <taxon>organismal metagenomes</taxon>
    </lineage>
</organism>
<sequence length="106" mass="12527">MSNYVMPEGKTLTDVHHDNAVMRAEIARDEAFQKKSDEHFRRTHPGLRNGRNFLWDVMRHRDFGDTFGEKFDQTFKGCVGSDKWFDDNFCPRCDKRRNFCECDGSN</sequence>
<evidence type="ECO:0000313" key="1">
    <source>
        <dbReference type="EMBL" id="QJA56001.1"/>
    </source>
</evidence>
<proteinExistence type="predicted"/>
<name>A0A6M3IF17_9ZZZZ</name>
<gene>
    <name evidence="1" type="ORF">MM415B01944_0006</name>
</gene>
<dbReference type="AlphaFoldDB" id="A0A6M3IF17"/>
<dbReference type="EMBL" id="MT141194">
    <property type="protein sequence ID" value="QJA56001.1"/>
    <property type="molecule type" value="Genomic_DNA"/>
</dbReference>
<protein>
    <submittedName>
        <fullName evidence="1">Uncharacterized protein</fullName>
    </submittedName>
</protein>